<keyword evidence="5" id="KW-1185">Reference proteome</keyword>
<dbReference type="EMBL" id="GL988045">
    <property type="protein sequence ID" value="EGS18863.1"/>
    <property type="molecule type" value="Genomic_DNA"/>
</dbReference>
<name>G0SBT7_CHATD</name>
<feature type="domain" description="SUZ-C" evidence="3">
    <location>
        <begin position="205"/>
        <end position="252"/>
    </location>
</feature>
<dbReference type="Proteomes" id="UP000008066">
    <property type="component" value="Unassembled WGS sequence"/>
</dbReference>
<evidence type="ECO:0000313" key="5">
    <source>
        <dbReference type="Proteomes" id="UP000008066"/>
    </source>
</evidence>
<protein>
    <submittedName>
        <fullName evidence="4">Uncharacterized protein</fullName>
    </submittedName>
</protein>
<evidence type="ECO:0000256" key="1">
    <source>
        <dbReference type="SAM" id="MobiDB-lite"/>
    </source>
</evidence>
<dbReference type="RefSeq" id="XP_006695808.1">
    <property type="nucleotide sequence ID" value="XM_006695745.1"/>
</dbReference>
<dbReference type="InterPro" id="IPR024771">
    <property type="entry name" value="SUZ"/>
</dbReference>
<dbReference type="eggNOG" id="ENOG502SDN7">
    <property type="taxonomic scope" value="Eukaryota"/>
</dbReference>
<dbReference type="PROSITE" id="PS51673">
    <property type="entry name" value="SUZ"/>
    <property type="match status" value="1"/>
</dbReference>
<feature type="compositionally biased region" description="Basic and acidic residues" evidence="1">
    <location>
        <begin position="174"/>
        <end position="206"/>
    </location>
</feature>
<organism evidence="5">
    <name type="scientific">Chaetomium thermophilum (strain DSM 1495 / CBS 144.50 / IMI 039719)</name>
    <name type="common">Thermochaetoides thermophila</name>
    <dbReference type="NCBI Taxonomy" id="759272"/>
    <lineage>
        <taxon>Eukaryota</taxon>
        <taxon>Fungi</taxon>
        <taxon>Dikarya</taxon>
        <taxon>Ascomycota</taxon>
        <taxon>Pezizomycotina</taxon>
        <taxon>Sordariomycetes</taxon>
        <taxon>Sordariomycetidae</taxon>
        <taxon>Sordariales</taxon>
        <taxon>Chaetomiaceae</taxon>
        <taxon>Thermochaetoides</taxon>
    </lineage>
</organism>
<evidence type="ECO:0000313" key="4">
    <source>
        <dbReference type="EMBL" id="EGS18863.1"/>
    </source>
</evidence>
<dbReference type="GeneID" id="18259512"/>
<sequence>MSSSKKVPDVWDDEDWEVQADRLAKEPPEPDPEPRRLTRAELMAKHAEENRRLWEEADAPQEPPVFVSVNDNLPLTTPFKQPIKVLSRKPTPHVISRKDPITGMPQESPEEIRQRQQRELEEKQRRYQEARAKIFGESNPSSGQSSPGSVTPPEGRLGGSHGHRGRGRGRGGRGRGDRDRDRDGGRQDRRQTQLGGETRELYDPKKGGYSVQRRGDASPHQGSGSRVPKDDTQPIRSPRGPDGSGRGFGFARRGRSEAG</sequence>
<accession>G0SBT7</accession>
<dbReference type="KEGG" id="cthr:CTHT_0054740"/>
<feature type="compositionally biased region" description="Basic residues" evidence="1">
    <location>
        <begin position="161"/>
        <end position="173"/>
    </location>
</feature>
<gene>
    <name evidence="4" type="ORF">CTHT_0054740</name>
</gene>
<feature type="compositionally biased region" description="Basic and acidic residues" evidence="1">
    <location>
        <begin position="19"/>
        <end position="36"/>
    </location>
</feature>
<evidence type="ECO:0000259" key="3">
    <source>
        <dbReference type="PROSITE" id="PS51938"/>
    </source>
</evidence>
<proteinExistence type="predicted"/>
<dbReference type="HOGENOM" id="CLU_060774_0_0_1"/>
<feature type="compositionally biased region" description="Basic and acidic residues" evidence="1">
    <location>
        <begin position="110"/>
        <end position="134"/>
    </location>
</feature>
<feature type="region of interest" description="Disordered" evidence="1">
    <location>
        <begin position="1"/>
        <end position="36"/>
    </location>
</feature>
<dbReference type="PROSITE" id="PS51938">
    <property type="entry name" value="SUZ_C"/>
    <property type="match status" value="1"/>
</dbReference>
<dbReference type="AlphaFoldDB" id="G0SBT7"/>
<feature type="compositionally biased region" description="Low complexity" evidence="1">
    <location>
        <begin position="136"/>
        <end position="155"/>
    </location>
</feature>
<feature type="region of interest" description="Disordered" evidence="1">
    <location>
        <begin position="54"/>
        <end position="259"/>
    </location>
</feature>
<feature type="compositionally biased region" description="Polar residues" evidence="1">
    <location>
        <begin position="69"/>
        <end position="79"/>
    </location>
</feature>
<dbReference type="InterPro" id="IPR024642">
    <property type="entry name" value="SUZ-C"/>
</dbReference>
<dbReference type="OMA" id="QTFHYLE"/>
<dbReference type="STRING" id="759272.G0SBT7"/>
<dbReference type="Pfam" id="PF12752">
    <property type="entry name" value="SUZ"/>
    <property type="match status" value="1"/>
</dbReference>
<feature type="domain" description="SUZ" evidence="2">
    <location>
        <begin position="60"/>
        <end position="139"/>
    </location>
</feature>
<evidence type="ECO:0000259" key="2">
    <source>
        <dbReference type="PROSITE" id="PS51673"/>
    </source>
</evidence>
<dbReference type="OrthoDB" id="5422283at2759"/>
<reference evidence="4 5" key="1">
    <citation type="journal article" date="2011" name="Cell">
        <title>Insight into structure and assembly of the nuclear pore complex by utilizing the genome of a eukaryotic thermophile.</title>
        <authorList>
            <person name="Amlacher S."/>
            <person name="Sarges P."/>
            <person name="Flemming D."/>
            <person name="van Noort V."/>
            <person name="Kunze R."/>
            <person name="Devos D.P."/>
            <person name="Arumugam M."/>
            <person name="Bork P."/>
            <person name="Hurt E."/>
        </authorList>
    </citation>
    <scope>NUCLEOTIDE SEQUENCE [LARGE SCALE GENOMIC DNA]</scope>
    <source>
        <strain evidence="5">DSM 1495 / CBS 144.50 / IMI 039719</strain>
    </source>
</reference>